<accession>A0A0A9END5</accession>
<sequence length="18" mass="2255">MVHLYWTPYFQQVMNLIA</sequence>
<protein>
    <submittedName>
        <fullName evidence="1">Uncharacterized protein</fullName>
    </submittedName>
</protein>
<proteinExistence type="predicted"/>
<reference evidence="1" key="2">
    <citation type="journal article" date="2015" name="Data Brief">
        <title>Shoot transcriptome of the giant reed, Arundo donax.</title>
        <authorList>
            <person name="Barrero R.A."/>
            <person name="Guerrero F.D."/>
            <person name="Moolhuijzen P."/>
            <person name="Goolsby J.A."/>
            <person name="Tidwell J."/>
            <person name="Bellgard S.E."/>
            <person name="Bellgard M.I."/>
        </authorList>
    </citation>
    <scope>NUCLEOTIDE SEQUENCE</scope>
    <source>
        <tissue evidence="1">Shoot tissue taken approximately 20 cm above the soil surface</tissue>
    </source>
</reference>
<name>A0A0A9END5_ARUDO</name>
<organism evidence="1">
    <name type="scientific">Arundo donax</name>
    <name type="common">Giant reed</name>
    <name type="synonym">Donax arundinaceus</name>
    <dbReference type="NCBI Taxonomy" id="35708"/>
    <lineage>
        <taxon>Eukaryota</taxon>
        <taxon>Viridiplantae</taxon>
        <taxon>Streptophyta</taxon>
        <taxon>Embryophyta</taxon>
        <taxon>Tracheophyta</taxon>
        <taxon>Spermatophyta</taxon>
        <taxon>Magnoliopsida</taxon>
        <taxon>Liliopsida</taxon>
        <taxon>Poales</taxon>
        <taxon>Poaceae</taxon>
        <taxon>PACMAD clade</taxon>
        <taxon>Arundinoideae</taxon>
        <taxon>Arundineae</taxon>
        <taxon>Arundo</taxon>
    </lineage>
</organism>
<dbReference type="EMBL" id="GBRH01200353">
    <property type="protein sequence ID" value="JAD97542.1"/>
    <property type="molecule type" value="Transcribed_RNA"/>
</dbReference>
<evidence type="ECO:0000313" key="1">
    <source>
        <dbReference type="EMBL" id="JAD97542.1"/>
    </source>
</evidence>
<reference evidence="1" key="1">
    <citation type="submission" date="2014-09" db="EMBL/GenBank/DDBJ databases">
        <authorList>
            <person name="Magalhaes I.L.F."/>
            <person name="Oliveira U."/>
            <person name="Santos F.R."/>
            <person name="Vidigal T.H.D.A."/>
            <person name="Brescovit A.D."/>
            <person name="Santos A.J."/>
        </authorList>
    </citation>
    <scope>NUCLEOTIDE SEQUENCE</scope>
    <source>
        <tissue evidence="1">Shoot tissue taken approximately 20 cm above the soil surface</tissue>
    </source>
</reference>
<dbReference type="AlphaFoldDB" id="A0A0A9END5"/>